<protein>
    <submittedName>
        <fullName evidence="1">Uncharacterized protein</fullName>
    </submittedName>
</protein>
<dbReference type="Proteomes" id="UP000184604">
    <property type="component" value="Chromosome"/>
</dbReference>
<dbReference type="EMBL" id="CP018335">
    <property type="protein sequence ID" value="APM37806.1"/>
    <property type="molecule type" value="Genomic_DNA"/>
</dbReference>
<name>A0A1L5F472_CLOKL</name>
<gene>
    <name evidence="1" type="ORF">BS101_03125</name>
</gene>
<dbReference type="AlphaFoldDB" id="A0A1L5F472"/>
<dbReference type="OrthoDB" id="2603165at2"/>
<accession>A0A1L5F472</accession>
<sequence>MNDKVKKQYPSWVSDGVKYDSCLTDDLDSFFSCLLLEKILGYKITHFYNFGALYRDITYVKEDRQLVGIDMDMVKYNCWGNHVVKSYNPNSANINNIKRIGSDTYFYKYCGSVLLQIISYYNIDISYLSERAKMVLLAVDTTFKMYGFNKANCKRYLVDILELNELYELCEKHKQSEFSDITKELKLYEHIKVNKDGILETLLPLGELEQLFNMSFVLPKNRFKLIKNYKNIGLTEYQYDLKKDELKGRILTKAWTGKYYIKLSYF</sequence>
<reference evidence="1 2" key="1">
    <citation type="submission" date="2016-12" db="EMBL/GenBank/DDBJ databases">
        <title>Complete genome sequence of Clostridium kluyveri JZZ isolated from the pit mud of a Chinese flavor liquor-making factory.</title>
        <authorList>
            <person name="Wang Y."/>
        </authorList>
    </citation>
    <scope>NUCLEOTIDE SEQUENCE [LARGE SCALE GENOMIC DNA]</scope>
    <source>
        <strain evidence="1 2">JZZ</strain>
    </source>
</reference>
<dbReference type="RefSeq" id="WP_073537491.1">
    <property type="nucleotide sequence ID" value="NZ_CP018335.1"/>
</dbReference>
<evidence type="ECO:0000313" key="2">
    <source>
        <dbReference type="Proteomes" id="UP000184604"/>
    </source>
</evidence>
<organism evidence="1 2">
    <name type="scientific">Clostridium kluyveri</name>
    <dbReference type="NCBI Taxonomy" id="1534"/>
    <lineage>
        <taxon>Bacteria</taxon>
        <taxon>Bacillati</taxon>
        <taxon>Bacillota</taxon>
        <taxon>Clostridia</taxon>
        <taxon>Eubacteriales</taxon>
        <taxon>Clostridiaceae</taxon>
        <taxon>Clostridium</taxon>
    </lineage>
</organism>
<evidence type="ECO:0000313" key="1">
    <source>
        <dbReference type="EMBL" id="APM37806.1"/>
    </source>
</evidence>
<proteinExistence type="predicted"/>